<protein>
    <submittedName>
        <fullName evidence="3">Zinc-ribbon domain-containing protein</fullName>
    </submittedName>
</protein>
<accession>A0A1G5V7E3</accession>
<evidence type="ECO:0000313" key="3">
    <source>
        <dbReference type="EMBL" id="SDA41316.1"/>
    </source>
</evidence>
<dbReference type="EMBL" id="FMXB01000002">
    <property type="protein sequence ID" value="SDA41316.1"/>
    <property type="molecule type" value="Genomic_DNA"/>
</dbReference>
<keyword evidence="4" id="KW-1185">Reference proteome</keyword>
<dbReference type="Pfam" id="PF13240">
    <property type="entry name" value="Zn_Ribbon_1"/>
    <property type="match status" value="1"/>
</dbReference>
<evidence type="ECO:0000259" key="1">
    <source>
        <dbReference type="Pfam" id="PF12773"/>
    </source>
</evidence>
<gene>
    <name evidence="3" type="ORF">SAMN02910315_00412</name>
</gene>
<name>A0A1G5V7E3_9EURY</name>
<sequence length="300" mass="34554">MGFWNYCPNCGKRLVPNEEYCSKCGAKTISKDNNEVYTFTPPVHNIGFFDVNIDFSPYINVNADFDYDICSCGYLNEIDNEFCYHCGVKRFEKGLSRLIRKVEKPKLDIDNIVVNRDIVCECGAINPYESEFCDMCGRKLHENEEDDNYSNFNLEFENPVFCFCGEENDEESQFCRNCGLPLRNYGRISDIKKLCVCSTLNDATSDFCIECGNSLNEEMIEIICVCGNRNPFNASYCQYCQRHLNPERILTTRIVCSCGEILDFDTEFCSHCGKNVRKLINRKKSFSKTVKSVKDIWNGI</sequence>
<proteinExistence type="predicted"/>
<dbReference type="InterPro" id="IPR025874">
    <property type="entry name" value="DZR"/>
</dbReference>
<reference evidence="3 4" key="1">
    <citation type="submission" date="2016-10" db="EMBL/GenBank/DDBJ databases">
        <authorList>
            <person name="Varghese N."/>
            <person name="Submissions S."/>
        </authorList>
    </citation>
    <scope>NUCLEOTIDE SEQUENCE [LARGE SCALE GENOMIC DNA]</scope>
    <source>
        <strain evidence="3 4">DSM 16643</strain>
    </source>
</reference>
<dbReference type="RefSeq" id="WP_149731045.1">
    <property type="nucleotide sequence ID" value="NZ_FMXB01000002.1"/>
</dbReference>
<dbReference type="Pfam" id="PF12773">
    <property type="entry name" value="DZR"/>
    <property type="match status" value="1"/>
</dbReference>
<dbReference type="OrthoDB" id="77408at2157"/>
<feature type="domain" description="DZANK-type" evidence="1">
    <location>
        <begin position="163"/>
        <end position="212"/>
    </location>
</feature>
<dbReference type="Proteomes" id="UP000323439">
    <property type="component" value="Unassembled WGS sequence"/>
</dbReference>
<evidence type="ECO:0000259" key="2">
    <source>
        <dbReference type="Pfam" id="PF13240"/>
    </source>
</evidence>
<evidence type="ECO:0000313" key="4">
    <source>
        <dbReference type="Proteomes" id="UP000323439"/>
    </source>
</evidence>
<feature type="domain" description="Zinc-ribbon" evidence="2">
    <location>
        <begin position="6"/>
        <end position="27"/>
    </location>
</feature>
<dbReference type="InterPro" id="IPR026870">
    <property type="entry name" value="Zinc_ribbon_dom"/>
</dbReference>
<dbReference type="AlphaFoldDB" id="A0A1G5V7E3"/>
<organism evidence="3 4">
    <name type="scientific">Methanobrevibacter millerae</name>
    <dbReference type="NCBI Taxonomy" id="230361"/>
    <lineage>
        <taxon>Archaea</taxon>
        <taxon>Methanobacteriati</taxon>
        <taxon>Methanobacteriota</taxon>
        <taxon>Methanomada group</taxon>
        <taxon>Methanobacteria</taxon>
        <taxon>Methanobacteriales</taxon>
        <taxon>Methanobacteriaceae</taxon>
        <taxon>Methanobrevibacter</taxon>
    </lineage>
</organism>